<evidence type="ECO:0000313" key="2">
    <source>
        <dbReference type="EMBL" id="HII75422.1"/>
    </source>
</evidence>
<organism evidence="2 3">
    <name type="scientific">Sulfurisphaera tokodaii</name>
    <dbReference type="NCBI Taxonomy" id="111955"/>
    <lineage>
        <taxon>Archaea</taxon>
        <taxon>Thermoproteota</taxon>
        <taxon>Thermoprotei</taxon>
        <taxon>Sulfolobales</taxon>
        <taxon>Sulfolobaceae</taxon>
        <taxon>Sulfurisphaera</taxon>
    </lineage>
</organism>
<keyword evidence="1" id="KW-1133">Transmembrane helix</keyword>
<protein>
    <submittedName>
        <fullName evidence="2">Uncharacterized protein</fullName>
    </submittedName>
</protein>
<evidence type="ECO:0000256" key="1">
    <source>
        <dbReference type="SAM" id="Phobius"/>
    </source>
</evidence>
<sequence length="276" mass="31031">MRLQIYLTKRLLTNPTLVGWGLLFMLFWAALGAFVESASIPSHLPIEDYEFYTSSWYGLLVLLSFSSIGVSLSYSIAYHTGSIPYLLRYSKMKAYDYIFGLTIAGVVTSVVYSLILLAVVDLFFSQHFGLQMRPANIPLIVVSSLFAGLFFISFSLFLELMVIKYLGFNPATSQAVNFIPLILGYLFGFAALYLNLGNLIYGSPFADIEYLLTEGYYGHKIYMNALISATTLPASEVFSVLTGFLVLVVWIIALFGISQLLFNKMYYRNIYESKIV</sequence>
<dbReference type="AlphaFoldDB" id="A0A832TGC2"/>
<dbReference type="RefSeq" id="WP_010979078.1">
    <property type="nucleotide sequence ID" value="NZ_DUJO01000061.1"/>
</dbReference>
<evidence type="ECO:0000313" key="3">
    <source>
        <dbReference type="Proteomes" id="UP000646844"/>
    </source>
</evidence>
<dbReference type="OMA" id="SFMIFYQ"/>
<feature type="transmembrane region" description="Helical" evidence="1">
    <location>
        <begin position="12"/>
        <end position="35"/>
    </location>
</feature>
<accession>A0A832TGC2</accession>
<name>A0A832TGC2_9CREN</name>
<dbReference type="EMBL" id="DUJO01000061">
    <property type="protein sequence ID" value="HII75422.1"/>
    <property type="molecule type" value="Genomic_DNA"/>
</dbReference>
<dbReference type="GeneID" id="1459050"/>
<dbReference type="Proteomes" id="UP000646844">
    <property type="component" value="Unassembled WGS sequence"/>
</dbReference>
<keyword evidence="1" id="KW-0812">Transmembrane</keyword>
<feature type="transmembrane region" description="Helical" evidence="1">
    <location>
        <begin position="175"/>
        <end position="194"/>
    </location>
</feature>
<feature type="transmembrane region" description="Helical" evidence="1">
    <location>
        <begin position="97"/>
        <end position="120"/>
    </location>
</feature>
<proteinExistence type="predicted"/>
<feature type="transmembrane region" description="Helical" evidence="1">
    <location>
        <begin position="237"/>
        <end position="262"/>
    </location>
</feature>
<gene>
    <name evidence="2" type="ORF">HA332_13885</name>
</gene>
<comment type="caution">
    <text evidence="2">The sequence shown here is derived from an EMBL/GenBank/DDBJ whole genome shotgun (WGS) entry which is preliminary data.</text>
</comment>
<keyword evidence="1" id="KW-0472">Membrane</keyword>
<reference evidence="2" key="1">
    <citation type="journal article" date="2020" name="bioRxiv">
        <title>A rank-normalized archaeal taxonomy based on genome phylogeny resolves widespread incomplete and uneven classifications.</title>
        <authorList>
            <person name="Rinke C."/>
            <person name="Chuvochina M."/>
            <person name="Mussig A.J."/>
            <person name="Chaumeil P.-A."/>
            <person name="Waite D.W."/>
            <person name="Whitman W.B."/>
            <person name="Parks D.H."/>
            <person name="Hugenholtz P."/>
        </authorList>
    </citation>
    <scope>NUCLEOTIDE SEQUENCE</scope>
    <source>
        <strain evidence="2">UBA8838</strain>
    </source>
</reference>
<feature type="transmembrane region" description="Helical" evidence="1">
    <location>
        <begin position="140"/>
        <end position="163"/>
    </location>
</feature>
<feature type="transmembrane region" description="Helical" evidence="1">
    <location>
        <begin position="55"/>
        <end position="76"/>
    </location>
</feature>